<evidence type="ECO:0000256" key="4">
    <source>
        <dbReference type="ARBA" id="ARBA00023319"/>
    </source>
</evidence>
<sequence>MIVVWAKENYSNPASEYTNRVEFSFLKKDQELILNIHLKNISELDAGIYTCYMQLNDEEMETVELIVTGGPYSITLRPNESIIYEFDALNITCVADCYLSCWFQWIKHDKHEIPELIVSDSATMQLLNATRDKAGNYSCIATNTVTNTTLSENITLNIIYGPNYVNFSDSRMTNSAVREKFTIVNCSADCYPLCEYSLTVPGQETIYSKETLHNVTENGTYTCTAINPATGKSSETRILTISYELDKLSTPFLTNILLGTALFFTCFIGGLIMYKSRKGLCRPSSIVSSPASCGPPGIDHGIRKDFEMVHANIDQINKYWTIGQDNTGRLHTVIDDSGASEDPRVGLRCTIMQNMTPDDLDEIRPQADDDTYIHPV</sequence>
<reference evidence="7 8" key="1">
    <citation type="submission" date="2024-11" db="EMBL/GenBank/DDBJ databases">
        <title>Chromosome-level genome assembly of the freshwater bivalve Anodonta woodiana.</title>
        <authorList>
            <person name="Chen X."/>
        </authorList>
    </citation>
    <scope>NUCLEOTIDE SEQUENCE [LARGE SCALE GENOMIC DNA]</scope>
    <source>
        <strain evidence="7">MN2024</strain>
        <tissue evidence="7">Gills</tissue>
    </source>
</reference>
<dbReference type="EMBL" id="JBJQND010000015">
    <property type="protein sequence ID" value="KAL3853766.1"/>
    <property type="molecule type" value="Genomic_DNA"/>
</dbReference>
<keyword evidence="8" id="KW-1185">Reference proteome</keyword>
<dbReference type="AlphaFoldDB" id="A0ABD3UXP7"/>
<name>A0ABD3UXP7_SINWO</name>
<proteinExistence type="predicted"/>
<keyword evidence="3" id="KW-0325">Glycoprotein</keyword>
<dbReference type="PANTHER" id="PTHR44337">
    <property type="entry name" value="CARCINOEMBRYONIC ANTIGEN-RELATED CELL ADHESION MOLECULE 8"/>
    <property type="match status" value="1"/>
</dbReference>
<dbReference type="InterPro" id="IPR036179">
    <property type="entry name" value="Ig-like_dom_sf"/>
</dbReference>
<keyword evidence="5" id="KW-0472">Membrane</keyword>
<protein>
    <recommendedName>
        <fullName evidence="6">Ig-like domain-containing protein</fullName>
    </recommendedName>
</protein>
<keyword evidence="2" id="KW-1015">Disulfide bond</keyword>
<dbReference type="CDD" id="cd00096">
    <property type="entry name" value="Ig"/>
    <property type="match status" value="1"/>
</dbReference>
<evidence type="ECO:0000313" key="7">
    <source>
        <dbReference type="EMBL" id="KAL3853766.1"/>
    </source>
</evidence>
<evidence type="ECO:0000256" key="5">
    <source>
        <dbReference type="SAM" id="Phobius"/>
    </source>
</evidence>
<keyword evidence="5" id="KW-1133">Transmembrane helix</keyword>
<accession>A0ABD3UXP7</accession>
<evidence type="ECO:0000313" key="8">
    <source>
        <dbReference type="Proteomes" id="UP001634394"/>
    </source>
</evidence>
<feature type="domain" description="Ig-like" evidence="6">
    <location>
        <begin position="1"/>
        <end position="68"/>
    </location>
</feature>
<keyword evidence="4" id="KW-0393">Immunoglobulin domain</keyword>
<evidence type="ECO:0000259" key="6">
    <source>
        <dbReference type="PROSITE" id="PS50835"/>
    </source>
</evidence>
<comment type="caution">
    <text evidence="7">The sequence shown here is derived from an EMBL/GenBank/DDBJ whole genome shotgun (WGS) entry which is preliminary data.</text>
</comment>
<dbReference type="Proteomes" id="UP001634394">
    <property type="component" value="Unassembled WGS sequence"/>
</dbReference>
<dbReference type="InterPro" id="IPR052598">
    <property type="entry name" value="IgSF_CEA-related"/>
</dbReference>
<keyword evidence="5" id="KW-0812">Transmembrane</keyword>
<dbReference type="InterPro" id="IPR013783">
    <property type="entry name" value="Ig-like_fold"/>
</dbReference>
<feature type="domain" description="Ig-like" evidence="6">
    <location>
        <begin position="71"/>
        <end position="155"/>
    </location>
</feature>
<gene>
    <name evidence="7" type="ORF">ACJMK2_017280</name>
</gene>
<dbReference type="SUPFAM" id="SSF48726">
    <property type="entry name" value="Immunoglobulin"/>
    <property type="match status" value="1"/>
</dbReference>
<dbReference type="PANTHER" id="PTHR44337:SF20">
    <property type="entry name" value="CARCINOEMBRYONIC ANTIGEN-RELATED CELL ADHESION MOLECULE 5-RELATED"/>
    <property type="match status" value="1"/>
</dbReference>
<evidence type="ECO:0000256" key="2">
    <source>
        <dbReference type="ARBA" id="ARBA00023157"/>
    </source>
</evidence>
<dbReference type="PROSITE" id="PS50835">
    <property type="entry name" value="IG_LIKE"/>
    <property type="match status" value="2"/>
</dbReference>
<dbReference type="Gene3D" id="2.60.40.10">
    <property type="entry name" value="Immunoglobulins"/>
    <property type="match status" value="2"/>
</dbReference>
<dbReference type="InterPro" id="IPR007110">
    <property type="entry name" value="Ig-like_dom"/>
</dbReference>
<evidence type="ECO:0000256" key="1">
    <source>
        <dbReference type="ARBA" id="ARBA00022729"/>
    </source>
</evidence>
<dbReference type="Pfam" id="PF13927">
    <property type="entry name" value="Ig_3"/>
    <property type="match status" value="1"/>
</dbReference>
<organism evidence="7 8">
    <name type="scientific">Sinanodonta woodiana</name>
    <name type="common">Chinese pond mussel</name>
    <name type="synonym">Anodonta woodiana</name>
    <dbReference type="NCBI Taxonomy" id="1069815"/>
    <lineage>
        <taxon>Eukaryota</taxon>
        <taxon>Metazoa</taxon>
        <taxon>Spiralia</taxon>
        <taxon>Lophotrochozoa</taxon>
        <taxon>Mollusca</taxon>
        <taxon>Bivalvia</taxon>
        <taxon>Autobranchia</taxon>
        <taxon>Heteroconchia</taxon>
        <taxon>Palaeoheterodonta</taxon>
        <taxon>Unionida</taxon>
        <taxon>Unionoidea</taxon>
        <taxon>Unionidae</taxon>
        <taxon>Unioninae</taxon>
        <taxon>Sinanodonta</taxon>
    </lineage>
</organism>
<feature type="transmembrane region" description="Helical" evidence="5">
    <location>
        <begin position="252"/>
        <end position="274"/>
    </location>
</feature>
<evidence type="ECO:0000256" key="3">
    <source>
        <dbReference type="ARBA" id="ARBA00023180"/>
    </source>
</evidence>
<keyword evidence="1" id="KW-0732">Signal</keyword>